<dbReference type="OrthoDB" id="10263185at2759"/>
<evidence type="ECO:0000256" key="2">
    <source>
        <dbReference type="SAM" id="MobiDB-lite"/>
    </source>
</evidence>
<dbReference type="EMBL" id="JAIZAY010000004">
    <property type="protein sequence ID" value="KAJ8043517.1"/>
    <property type="molecule type" value="Genomic_DNA"/>
</dbReference>
<comment type="similarity">
    <text evidence="1">Belongs to the CBF/MAK21 family.</text>
</comment>
<organism evidence="4 5">
    <name type="scientific">Holothuria leucospilota</name>
    <name type="common">Black long sea cucumber</name>
    <name type="synonym">Mertensiothuria leucospilota</name>
    <dbReference type="NCBI Taxonomy" id="206669"/>
    <lineage>
        <taxon>Eukaryota</taxon>
        <taxon>Metazoa</taxon>
        <taxon>Echinodermata</taxon>
        <taxon>Eleutherozoa</taxon>
        <taxon>Echinozoa</taxon>
        <taxon>Holothuroidea</taxon>
        <taxon>Aspidochirotacea</taxon>
        <taxon>Aspidochirotida</taxon>
        <taxon>Holothuriidae</taxon>
        <taxon>Holothuria</taxon>
    </lineage>
</organism>
<dbReference type="InterPro" id="IPR027193">
    <property type="entry name" value="Noc4"/>
</dbReference>
<gene>
    <name evidence="4" type="ORF">HOLleu_10635</name>
</gene>
<reference evidence="4" key="1">
    <citation type="submission" date="2021-10" db="EMBL/GenBank/DDBJ databases">
        <title>Tropical sea cucumber genome reveals ecological adaptation and Cuvierian tubules defense mechanism.</title>
        <authorList>
            <person name="Chen T."/>
        </authorList>
    </citation>
    <scope>NUCLEOTIDE SEQUENCE</scope>
    <source>
        <strain evidence="4">Nanhai2018</strain>
        <tissue evidence="4">Muscle</tissue>
    </source>
</reference>
<comment type="caution">
    <text evidence="4">The sequence shown here is derived from an EMBL/GenBank/DDBJ whole genome shotgun (WGS) entry which is preliminary data.</text>
</comment>
<evidence type="ECO:0000313" key="4">
    <source>
        <dbReference type="EMBL" id="KAJ8043517.1"/>
    </source>
</evidence>
<evidence type="ECO:0000256" key="1">
    <source>
        <dbReference type="ARBA" id="ARBA00007797"/>
    </source>
</evidence>
<keyword evidence="5" id="KW-1185">Reference proteome</keyword>
<evidence type="ECO:0000313" key="5">
    <source>
        <dbReference type="Proteomes" id="UP001152320"/>
    </source>
</evidence>
<sequence length="630" mass="72238">MAASMELTHRLDRKSASPKSKKNKYSHIKEKAVLFLSSKENSNLLVELIECTQPTLLTTLLNLFYNFGLSLGLENIELGPLRLELMDLESDFDSSLMDLTTSVVVETRISETRGCRDPDQDRNSRPRLRPTRFLDFNKSNFYAFPKNIKANAFLTLHEEKGAVLSAVKALHQIFSTLLKNGAMALSKKSTDKADIEHKYRDWLRGMYKECIKCLAELISDESSARVVQELSVCTLMKLMENENHHPVVRTTGDYYFEQTVLSHLVPHLVTKQRDLKELLEQFQEYLEFDDLRFFLLSQLAGHLSGLVNRSMSQTELMFLCENTLALLEMVTMPTKDEDIQKFLGKAPDLEGDAKILSLREHKRAFGKAWLAFLKMKLPSQVYKKVLVILHDKVMPHMYSPILLTDFLTSSYDVGGAVSLLALNGLFILITKYNLEYPDFYKKLYSLFEPSVFHVKYKARFFHLVDIFLSSTHLPSYLVCAFIKRLSRLSLVAPPNALEYVIPFIINLFVRHPNCNILVHRTEGILDFNSDPYIHDEPDPAKSKATESCLWELETLQSHYHPGVASLAKRIHHPLPKMEQDLSEFLDLDVADLINKETQKKVGSVPLEFQPASKLFGGHEEKFSSDFWDWG</sequence>
<dbReference type="InterPro" id="IPR005612">
    <property type="entry name" value="CCAAT-binding_factor"/>
</dbReference>
<feature type="region of interest" description="Disordered" evidence="2">
    <location>
        <begin position="1"/>
        <end position="23"/>
    </location>
</feature>
<dbReference type="Proteomes" id="UP001152320">
    <property type="component" value="Chromosome 4"/>
</dbReference>
<accession>A0A9Q1CDX0</accession>
<proteinExistence type="inferred from homology"/>
<dbReference type="GO" id="GO:0042254">
    <property type="term" value="P:ribosome biogenesis"/>
    <property type="evidence" value="ECO:0007669"/>
    <property type="project" value="InterPro"/>
</dbReference>
<dbReference type="Pfam" id="PF03914">
    <property type="entry name" value="CBF"/>
    <property type="match status" value="1"/>
</dbReference>
<dbReference type="GO" id="GO:0030692">
    <property type="term" value="C:Noc4p-Nop14p complex"/>
    <property type="evidence" value="ECO:0007669"/>
    <property type="project" value="TreeGrafter"/>
</dbReference>
<dbReference type="PANTHER" id="PTHR12455:SF0">
    <property type="entry name" value="NUCLEOLAR COMPLEX PROTEIN 4 HOMOLOG"/>
    <property type="match status" value="1"/>
</dbReference>
<feature type="domain" description="CCAAT-binding factor" evidence="3">
    <location>
        <begin position="418"/>
        <end position="567"/>
    </location>
</feature>
<name>A0A9Q1CDX0_HOLLE</name>
<dbReference type="GO" id="GO:0032040">
    <property type="term" value="C:small-subunit processome"/>
    <property type="evidence" value="ECO:0007669"/>
    <property type="project" value="TreeGrafter"/>
</dbReference>
<evidence type="ECO:0000259" key="3">
    <source>
        <dbReference type="Pfam" id="PF03914"/>
    </source>
</evidence>
<protein>
    <submittedName>
        <fullName evidence="4">Nucleolar complex protein 4-like</fullName>
    </submittedName>
</protein>
<dbReference type="PANTHER" id="PTHR12455">
    <property type="entry name" value="NUCLEOLAR COMPLEX PROTEIN 4"/>
    <property type="match status" value="1"/>
</dbReference>
<dbReference type="AlphaFoldDB" id="A0A9Q1CDX0"/>